<gene>
    <name evidence="2" type="ordered locus">Plabr_4210</name>
</gene>
<proteinExistence type="predicted"/>
<organism evidence="2 3">
    <name type="scientific">Rubinisphaera brasiliensis (strain ATCC 49424 / DSM 5305 / JCM 21570 / IAM 15109 / NBRC 103401 / IFAM 1448)</name>
    <name type="common">Planctomyces brasiliensis</name>
    <dbReference type="NCBI Taxonomy" id="756272"/>
    <lineage>
        <taxon>Bacteria</taxon>
        <taxon>Pseudomonadati</taxon>
        <taxon>Planctomycetota</taxon>
        <taxon>Planctomycetia</taxon>
        <taxon>Planctomycetales</taxon>
        <taxon>Planctomycetaceae</taxon>
        <taxon>Rubinisphaera</taxon>
    </lineage>
</organism>
<dbReference type="AlphaFoldDB" id="F0SI81"/>
<dbReference type="EMBL" id="CP002546">
    <property type="protein sequence ID" value="ADY61783.1"/>
    <property type="molecule type" value="Genomic_DNA"/>
</dbReference>
<dbReference type="InterPro" id="IPR013424">
    <property type="entry name" value="Ice-binding_C"/>
</dbReference>
<dbReference type="OrthoDB" id="283922at2"/>
<dbReference type="HOGENOM" id="CLU_1011519_0_0_0"/>
<accession>F0SI81</accession>
<dbReference type="eggNOG" id="COG1404">
    <property type="taxonomic scope" value="Bacteria"/>
</dbReference>
<dbReference type="Pfam" id="PF07589">
    <property type="entry name" value="PEP-CTERM"/>
    <property type="match status" value="1"/>
</dbReference>
<feature type="domain" description="Ice-binding protein C-terminal" evidence="1">
    <location>
        <begin position="235"/>
        <end position="254"/>
    </location>
</feature>
<keyword evidence="3" id="KW-1185">Reference proteome</keyword>
<protein>
    <submittedName>
        <fullName evidence="2">PEP motif putative anchor domain protein</fullName>
    </submittedName>
</protein>
<dbReference type="RefSeq" id="WP_013630488.1">
    <property type="nucleotide sequence ID" value="NC_015174.1"/>
</dbReference>
<evidence type="ECO:0000313" key="2">
    <source>
        <dbReference type="EMBL" id="ADY61783.1"/>
    </source>
</evidence>
<dbReference type="Proteomes" id="UP000006860">
    <property type="component" value="Chromosome"/>
</dbReference>
<evidence type="ECO:0000313" key="3">
    <source>
        <dbReference type="Proteomes" id="UP000006860"/>
    </source>
</evidence>
<sequence>MRANLSTRTAWNLHLVGGGVRQFATFLIVFVTGFSTLGSTSLVEAGVISNGGFESPLAGDWTVVGTASSALLAGATPTEGSQYAFLNTIGGDPSVAAIENTLGLTPGTLTGAQGGAAIYQDVTLNAGETLSFDWRFLSELSDNSLANDFAFWSLTPNGIPGGYTQLADTFDVGADPVGTFDYSTSDFSPAASSLIASDGTYRLGFGVMNYGNNLDAFPSGLLIDNISISGSSPAAVPEPGTLAMLGISTLGFGMGYVRKRKKITGSTDPSKESMI</sequence>
<dbReference type="NCBIfam" id="TIGR02595">
    <property type="entry name" value="PEP_CTERM"/>
    <property type="match status" value="1"/>
</dbReference>
<evidence type="ECO:0000259" key="1">
    <source>
        <dbReference type="Pfam" id="PF07589"/>
    </source>
</evidence>
<dbReference type="KEGG" id="pbs:Plabr_4210"/>
<name>F0SI81_RUBBR</name>
<reference evidence="3" key="1">
    <citation type="submission" date="2011-02" db="EMBL/GenBank/DDBJ databases">
        <title>The complete genome of Planctomyces brasiliensis DSM 5305.</title>
        <authorList>
            <person name="Lucas S."/>
            <person name="Copeland A."/>
            <person name="Lapidus A."/>
            <person name="Bruce D."/>
            <person name="Goodwin L."/>
            <person name="Pitluck S."/>
            <person name="Kyrpides N."/>
            <person name="Mavromatis K."/>
            <person name="Pagani I."/>
            <person name="Ivanova N."/>
            <person name="Ovchinnikova G."/>
            <person name="Lu M."/>
            <person name="Detter J.C."/>
            <person name="Han C."/>
            <person name="Land M."/>
            <person name="Hauser L."/>
            <person name="Markowitz V."/>
            <person name="Cheng J.-F."/>
            <person name="Hugenholtz P."/>
            <person name="Woyke T."/>
            <person name="Wu D."/>
            <person name="Tindall B."/>
            <person name="Pomrenke H.G."/>
            <person name="Brambilla E."/>
            <person name="Klenk H.-P."/>
            <person name="Eisen J.A."/>
        </authorList>
    </citation>
    <scope>NUCLEOTIDE SEQUENCE [LARGE SCALE GENOMIC DNA]</scope>
    <source>
        <strain evidence="3">ATCC 49424 / DSM 5305 / JCM 21570 / NBRC 103401 / IFAM 1448</strain>
    </source>
</reference>